<evidence type="ECO:0000256" key="6">
    <source>
        <dbReference type="ARBA" id="ARBA00023211"/>
    </source>
</evidence>
<evidence type="ECO:0000256" key="1">
    <source>
        <dbReference type="ARBA" id="ARBA00001326"/>
    </source>
</evidence>
<dbReference type="InterPro" id="IPR036075">
    <property type="entry name" value="ARMT-1-like_metal-bd_sf"/>
</dbReference>
<name>A0A3M2L1J2_9NOCA</name>
<evidence type="ECO:0000256" key="3">
    <source>
        <dbReference type="ARBA" id="ARBA00009519"/>
    </source>
</evidence>
<proteinExistence type="inferred from homology"/>
<feature type="domain" description="Damage-control phosphatase ARMT1-like metal-binding" evidence="8">
    <location>
        <begin position="21"/>
        <end position="362"/>
    </location>
</feature>
<organism evidence="9 10">
    <name type="scientific">Nocardia stercoris</name>
    <dbReference type="NCBI Taxonomy" id="2483361"/>
    <lineage>
        <taxon>Bacteria</taxon>
        <taxon>Bacillati</taxon>
        <taxon>Actinomycetota</taxon>
        <taxon>Actinomycetes</taxon>
        <taxon>Mycobacteriales</taxon>
        <taxon>Nocardiaceae</taxon>
        <taxon>Nocardia</taxon>
    </lineage>
</organism>
<evidence type="ECO:0000256" key="2">
    <source>
        <dbReference type="ARBA" id="ARBA00001936"/>
    </source>
</evidence>
<comment type="caution">
    <text evidence="9">The sequence shown here is derived from an EMBL/GenBank/DDBJ whole genome shotgun (WGS) entry which is preliminary data.</text>
</comment>
<evidence type="ECO:0000256" key="5">
    <source>
        <dbReference type="ARBA" id="ARBA00022801"/>
    </source>
</evidence>
<comment type="cofactor">
    <cofactor evidence="2">
        <name>Mn(2+)</name>
        <dbReference type="ChEBI" id="CHEBI:29035"/>
    </cofactor>
</comment>
<dbReference type="SUPFAM" id="SSF111321">
    <property type="entry name" value="AF1104-like"/>
    <property type="match status" value="1"/>
</dbReference>
<comment type="catalytic activity">
    <reaction evidence="7">
        <text>beta-D-fructose 6-phosphate = dihydroxyacetone + D-glyceraldehyde 3-phosphate</text>
        <dbReference type="Rhea" id="RHEA:28002"/>
        <dbReference type="ChEBI" id="CHEBI:16016"/>
        <dbReference type="ChEBI" id="CHEBI:57634"/>
        <dbReference type="ChEBI" id="CHEBI:59776"/>
    </reaction>
</comment>
<keyword evidence="9" id="KW-0808">Transferase</keyword>
<dbReference type="RefSeq" id="WP_122191663.1">
    <property type="nucleotide sequence ID" value="NZ_RFFH01000022.1"/>
</dbReference>
<protein>
    <submittedName>
        <fullName evidence="9">Protein-glutamate O-methyltransferase family protein</fullName>
    </submittedName>
</protein>
<comment type="similarity">
    <text evidence="3">Belongs to the damage-control phosphatase family. Sugar phosphate phosphatase III subfamily.</text>
</comment>
<dbReference type="GO" id="GO:0032259">
    <property type="term" value="P:methylation"/>
    <property type="evidence" value="ECO:0007669"/>
    <property type="project" value="UniProtKB-KW"/>
</dbReference>
<dbReference type="GO" id="GO:0046872">
    <property type="term" value="F:metal ion binding"/>
    <property type="evidence" value="ECO:0007669"/>
    <property type="project" value="UniProtKB-KW"/>
</dbReference>
<dbReference type="Proteomes" id="UP000279275">
    <property type="component" value="Unassembled WGS sequence"/>
</dbReference>
<reference evidence="9 10" key="1">
    <citation type="submission" date="2018-10" db="EMBL/GenBank/DDBJ databases">
        <title>Isolation from cow dung.</title>
        <authorList>
            <person name="Ling L."/>
        </authorList>
    </citation>
    <scope>NUCLEOTIDE SEQUENCE [LARGE SCALE GENOMIC DNA]</scope>
    <source>
        <strain evidence="9 10">NEAU-LL90</strain>
    </source>
</reference>
<accession>A0A3M2L1J2</accession>
<comment type="catalytic activity">
    <reaction evidence="1">
        <text>beta-D-fructose 1-phosphate + H2O = D-fructose + phosphate</text>
        <dbReference type="Rhea" id="RHEA:35603"/>
        <dbReference type="ChEBI" id="CHEBI:15377"/>
        <dbReference type="ChEBI" id="CHEBI:37721"/>
        <dbReference type="ChEBI" id="CHEBI:43474"/>
        <dbReference type="ChEBI" id="CHEBI:138881"/>
    </reaction>
</comment>
<dbReference type="GO" id="GO:0016791">
    <property type="term" value="F:phosphatase activity"/>
    <property type="evidence" value="ECO:0007669"/>
    <property type="project" value="TreeGrafter"/>
</dbReference>
<dbReference type="GO" id="GO:0008168">
    <property type="term" value="F:methyltransferase activity"/>
    <property type="evidence" value="ECO:0007669"/>
    <property type="project" value="UniProtKB-KW"/>
</dbReference>
<dbReference type="Gene3D" id="3.40.50.10880">
    <property type="entry name" value="Uncharacterised protein PF01937, DUF89, domain 3"/>
    <property type="match status" value="1"/>
</dbReference>
<keyword evidence="4" id="KW-0479">Metal-binding</keyword>
<keyword evidence="5" id="KW-0378">Hydrolase</keyword>
<dbReference type="AlphaFoldDB" id="A0A3M2L1J2"/>
<gene>
    <name evidence="9" type="ORF">EBN03_30630</name>
</gene>
<dbReference type="InterPro" id="IPR039763">
    <property type="entry name" value="ARMT1"/>
</dbReference>
<dbReference type="GO" id="GO:0006974">
    <property type="term" value="P:DNA damage response"/>
    <property type="evidence" value="ECO:0007669"/>
    <property type="project" value="TreeGrafter"/>
</dbReference>
<sequence length="390" mass="42182">MGQAPPVVAGAPGSFARSVFTERHPKLIEQVAGAHPYRPGERAALRQLLDVSLHGVLEPLPSGADDADRWRSWGAEWWGRSWGEAPFLFAESYFYRLLLDAVGYLRPGPWHGVDPFGPAKRAELTGPAVAAELRALESLAHAGGSDVREVLLKSALWGNQADLGFQLTASSTRESGSLLVDDSSRMWRVLEAAGDPVVHLVADNAGRELIPDLVLLDHLLTAGLAHRMVVHLKPRPYYVSDATTGDLLDCLSVLENSAVAAARDIGGRLSAALRSGGVGIDVHEFFCSPLPFEQMPRDLADQFAAADLVILKGDLNYRRLVGDRHWAPTTSFEDLVAYFPAPVAALRTLKSEVAVGMSGSQVDSLDRSDPNWRTNGQHAVIQIRPRSGGN</sequence>
<dbReference type="EMBL" id="RFFH01000022">
    <property type="protein sequence ID" value="RMI28418.1"/>
    <property type="molecule type" value="Genomic_DNA"/>
</dbReference>
<dbReference type="PANTHER" id="PTHR12260:SF6">
    <property type="entry name" value="DAMAGE-CONTROL PHOSPHATASE ARMT1"/>
    <property type="match status" value="1"/>
</dbReference>
<dbReference type="OrthoDB" id="146189at2"/>
<evidence type="ECO:0000259" key="8">
    <source>
        <dbReference type="Pfam" id="PF01937"/>
    </source>
</evidence>
<dbReference type="Pfam" id="PF01937">
    <property type="entry name" value="ARMT1-like_dom"/>
    <property type="match status" value="1"/>
</dbReference>
<keyword evidence="10" id="KW-1185">Reference proteome</keyword>
<dbReference type="InterPro" id="IPR002791">
    <property type="entry name" value="ARMT1-like_metal-bd"/>
</dbReference>
<evidence type="ECO:0000313" key="9">
    <source>
        <dbReference type="EMBL" id="RMI28418.1"/>
    </source>
</evidence>
<keyword evidence="9" id="KW-0489">Methyltransferase</keyword>
<evidence type="ECO:0000313" key="10">
    <source>
        <dbReference type="Proteomes" id="UP000279275"/>
    </source>
</evidence>
<evidence type="ECO:0000256" key="4">
    <source>
        <dbReference type="ARBA" id="ARBA00022723"/>
    </source>
</evidence>
<evidence type="ECO:0000256" key="7">
    <source>
        <dbReference type="ARBA" id="ARBA00048809"/>
    </source>
</evidence>
<keyword evidence="6" id="KW-0464">Manganese</keyword>
<dbReference type="PANTHER" id="PTHR12260">
    <property type="entry name" value="DAMAGE-CONTROL PHOSPHATASE ARMT1"/>
    <property type="match status" value="1"/>
</dbReference>